<evidence type="ECO:0000256" key="1">
    <source>
        <dbReference type="SAM" id="MobiDB-lite"/>
    </source>
</evidence>
<protein>
    <submittedName>
        <fullName evidence="2">Uncharacterized protein</fullName>
    </submittedName>
</protein>
<evidence type="ECO:0000313" key="3">
    <source>
        <dbReference type="Proteomes" id="UP001310594"/>
    </source>
</evidence>
<dbReference type="AlphaFoldDB" id="A0AAN7VKY1"/>
<proteinExistence type="predicted"/>
<gene>
    <name evidence="2" type="ORF">LTR97_012219</name>
</gene>
<dbReference type="Proteomes" id="UP001310594">
    <property type="component" value="Unassembled WGS sequence"/>
</dbReference>
<comment type="caution">
    <text evidence="2">The sequence shown here is derived from an EMBL/GenBank/DDBJ whole genome shotgun (WGS) entry which is preliminary data.</text>
</comment>
<feature type="compositionally biased region" description="Basic and acidic residues" evidence="1">
    <location>
        <begin position="27"/>
        <end position="53"/>
    </location>
</feature>
<feature type="region of interest" description="Disordered" evidence="1">
    <location>
        <begin position="253"/>
        <end position="278"/>
    </location>
</feature>
<reference evidence="2" key="1">
    <citation type="submission" date="2023-08" db="EMBL/GenBank/DDBJ databases">
        <title>Black Yeasts Isolated from many extreme environments.</title>
        <authorList>
            <person name="Coleine C."/>
            <person name="Stajich J.E."/>
            <person name="Selbmann L."/>
        </authorList>
    </citation>
    <scope>NUCLEOTIDE SEQUENCE</scope>
    <source>
        <strain evidence="2">CCFEE 5810</strain>
    </source>
</reference>
<dbReference type="EMBL" id="JAVRQU010000025">
    <property type="protein sequence ID" value="KAK5690351.1"/>
    <property type="molecule type" value="Genomic_DNA"/>
</dbReference>
<name>A0AAN7VKY1_9PEZI</name>
<sequence>MPPWTAKRTIRDASLTDDEAPLRKKSQLAEDAVKADQTSGDDRKPPETSHEIQSDDAYEAAKAEMIANYHKLYLDTAACHSDLEKHETILFEQATSFVELAEIVLNRLNDKAQHGAKIRLPRLSIKDLGQPKLAELISVQSKSVKYSDEYDELAARIRDAILVQCGSPVDDLRLGLTKCSERMEEVTAATARAQESVAGHYRLRSEDIEVAEDWCKVLVEAKKKLTEDFIEVVRDWRQTLIETKSAVKELRRQYRDPETPVEQQEDDEGDEFFNGTPHREDVAGPLARSIVAAYATLKSKFEAAFLDAVALAPLTFAYSGW</sequence>
<evidence type="ECO:0000313" key="2">
    <source>
        <dbReference type="EMBL" id="KAK5690351.1"/>
    </source>
</evidence>
<feature type="region of interest" description="Disordered" evidence="1">
    <location>
        <begin position="1"/>
        <end position="55"/>
    </location>
</feature>
<organism evidence="2 3">
    <name type="scientific">Elasticomyces elasticus</name>
    <dbReference type="NCBI Taxonomy" id="574655"/>
    <lineage>
        <taxon>Eukaryota</taxon>
        <taxon>Fungi</taxon>
        <taxon>Dikarya</taxon>
        <taxon>Ascomycota</taxon>
        <taxon>Pezizomycotina</taxon>
        <taxon>Dothideomycetes</taxon>
        <taxon>Dothideomycetidae</taxon>
        <taxon>Mycosphaerellales</taxon>
        <taxon>Teratosphaeriaceae</taxon>
        <taxon>Elasticomyces</taxon>
    </lineage>
</organism>
<accession>A0AAN7VKY1</accession>